<sequence>MSFTFADPRQLWLDISPSTKASAWQHSQELSTSGAREQVYLNQLCISTCLAWIQSELNPAAEAFPAPDANPISWEMVTGSAVNIDDLKLVLIPTDEIGQDELRIPQEWIDIGSWAADYYLAATVNPAENWVEVWGYASYAQLKQSGEFDRCDRTYSLDAEDLTLDINALWATIDHCPVADLKADMPTDLVLAEVSTAQGDNLVTRLADPGIAFPRLAIPFAQWGAILANQVQRQELYAKRFNALQGNLASSSNTSLTEYLQGICNTVAAGWQGIEAVFSLDSQQLALRSDRGREDTAGKQAKVLRFGPEVDNLTVRLALMWEVLSDERIEIQAQLYPSEEQLYLPQNLDFRLLSATGEVIQILTTESANNYIQIQRIRCPVGYQFSLELELEGTTLVEHLTV</sequence>
<dbReference type="AlphaFoldDB" id="A0A928ZWB0"/>
<evidence type="ECO:0000313" key="2">
    <source>
        <dbReference type="Proteomes" id="UP000615026"/>
    </source>
</evidence>
<dbReference type="RefSeq" id="WP_193994592.1">
    <property type="nucleotide sequence ID" value="NZ_JADEXP010000188.1"/>
</dbReference>
<dbReference type="Proteomes" id="UP000615026">
    <property type="component" value="Unassembled WGS sequence"/>
</dbReference>
<comment type="caution">
    <text evidence="1">The sequence shown here is derived from an EMBL/GenBank/DDBJ whole genome shotgun (WGS) entry which is preliminary data.</text>
</comment>
<keyword evidence="2" id="KW-1185">Reference proteome</keyword>
<accession>A0A928ZWB0</accession>
<dbReference type="InterPro" id="IPR014951">
    <property type="entry name" value="DUF1822"/>
</dbReference>
<name>A0A928ZWB0_LEPEC</name>
<gene>
    <name evidence="1" type="ORF">IQ260_18570</name>
</gene>
<dbReference type="EMBL" id="JADEXP010000188">
    <property type="protein sequence ID" value="MBE9068653.1"/>
    <property type="molecule type" value="Genomic_DNA"/>
</dbReference>
<reference evidence="1" key="1">
    <citation type="submission" date="2020-10" db="EMBL/GenBank/DDBJ databases">
        <authorList>
            <person name="Castelo-Branco R."/>
            <person name="Eusebio N."/>
            <person name="Adriana R."/>
            <person name="Vieira A."/>
            <person name="Brugerolle De Fraissinette N."/>
            <person name="Rezende De Castro R."/>
            <person name="Schneider M.P."/>
            <person name="Vasconcelos V."/>
            <person name="Leao P.N."/>
        </authorList>
    </citation>
    <scope>NUCLEOTIDE SEQUENCE</scope>
    <source>
        <strain evidence="1">LEGE 11479</strain>
    </source>
</reference>
<proteinExistence type="predicted"/>
<organism evidence="1 2">
    <name type="scientific">Leptolyngbya cf. ectocarpi LEGE 11479</name>
    <dbReference type="NCBI Taxonomy" id="1828722"/>
    <lineage>
        <taxon>Bacteria</taxon>
        <taxon>Bacillati</taxon>
        <taxon>Cyanobacteriota</taxon>
        <taxon>Cyanophyceae</taxon>
        <taxon>Leptolyngbyales</taxon>
        <taxon>Leptolyngbyaceae</taxon>
        <taxon>Leptolyngbya group</taxon>
        <taxon>Leptolyngbya</taxon>
    </lineage>
</organism>
<protein>
    <submittedName>
        <fullName evidence="1">DUF1822 family protein</fullName>
    </submittedName>
</protein>
<evidence type="ECO:0000313" key="1">
    <source>
        <dbReference type="EMBL" id="MBE9068653.1"/>
    </source>
</evidence>
<dbReference type="Pfam" id="PF08852">
    <property type="entry name" value="DUF1822"/>
    <property type="match status" value="1"/>
</dbReference>